<organism evidence="8 9">
    <name type="scientific">Paenibacillus algicola</name>
    <dbReference type="NCBI Taxonomy" id="2565926"/>
    <lineage>
        <taxon>Bacteria</taxon>
        <taxon>Bacillati</taxon>
        <taxon>Bacillota</taxon>
        <taxon>Bacilli</taxon>
        <taxon>Bacillales</taxon>
        <taxon>Paenibacillaceae</taxon>
        <taxon>Paenibacillus</taxon>
    </lineage>
</organism>
<dbReference type="InterPro" id="IPR015414">
    <property type="entry name" value="TMEM64"/>
</dbReference>
<feature type="transmembrane region" description="Helical" evidence="6">
    <location>
        <begin position="188"/>
        <end position="206"/>
    </location>
</feature>
<feature type="transmembrane region" description="Helical" evidence="6">
    <location>
        <begin position="61"/>
        <end position="80"/>
    </location>
</feature>
<dbReference type="AlphaFoldDB" id="A0A4V1G3K9"/>
<keyword evidence="2 6" id="KW-1003">Cell membrane</keyword>
<comment type="subcellular location">
    <subcellularLocation>
        <location evidence="1 6">Cell membrane</location>
        <topology evidence="1 6">Multi-pass membrane protein</topology>
    </subcellularLocation>
</comment>
<name>A0A4V1G3K9_9BACL</name>
<comment type="similarity">
    <text evidence="6">Belongs to the TVP38/TMEM64 family.</text>
</comment>
<evidence type="ECO:0000313" key="8">
    <source>
        <dbReference type="EMBL" id="QCT01554.1"/>
    </source>
</evidence>
<dbReference type="Pfam" id="PF09335">
    <property type="entry name" value="VTT_dom"/>
    <property type="match status" value="1"/>
</dbReference>
<proteinExistence type="inferred from homology"/>
<feature type="transmembrane region" description="Helical" evidence="6">
    <location>
        <begin position="86"/>
        <end position="104"/>
    </location>
</feature>
<feature type="transmembrane region" description="Helical" evidence="6">
    <location>
        <begin position="36"/>
        <end position="54"/>
    </location>
</feature>
<accession>A0A4V1G3K9</accession>
<feature type="domain" description="VTT" evidence="7">
    <location>
        <begin position="63"/>
        <end position="179"/>
    </location>
</feature>
<dbReference type="KEGG" id="palo:E6C60_0833"/>
<dbReference type="GO" id="GO:0005886">
    <property type="term" value="C:plasma membrane"/>
    <property type="evidence" value="ECO:0007669"/>
    <property type="project" value="UniProtKB-SubCell"/>
</dbReference>
<dbReference type="InterPro" id="IPR032816">
    <property type="entry name" value="VTT_dom"/>
</dbReference>
<keyword evidence="4 6" id="KW-1133">Transmembrane helix</keyword>
<gene>
    <name evidence="8" type="ORF">E6C60_0833</name>
</gene>
<protein>
    <recommendedName>
        <fullName evidence="6">TVP38/TMEM64 family membrane protein</fullName>
    </recommendedName>
</protein>
<evidence type="ECO:0000256" key="3">
    <source>
        <dbReference type="ARBA" id="ARBA00022692"/>
    </source>
</evidence>
<sequence>MNKIPPWIWKALGAAAIVGGLLWFHQNVLDLSPSTIQAWMLSLGWAAPVIYIALYTLRPLILFPASLLSVAGGLAFGPLWGTVYTIAGAVMGAAVAFMAARMLGKRLVKKEWKGQWSKVQQQLEERGFVYVVVLRLIPLFPFDLISYAAGASKVRLLPFVLGTLVGIIPGTFAYNFLGASLAEGRTGLILAAAAVLLIAIALPLLIKRKMNTAKDKRENPKEA</sequence>
<reference evidence="8 9" key="1">
    <citation type="submission" date="2019-05" db="EMBL/GenBank/DDBJ databases">
        <authorList>
            <person name="Chen C."/>
        </authorList>
    </citation>
    <scope>NUCLEOTIDE SEQUENCE [LARGE SCALE GENOMIC DNA]</scope>
    <source>
        <strain evidence="8 9">HB172198</strain>
    </source>
</reference>
<evidence type="ECO:0000256" key="2">
    <source>
        <dbReference type="ARBA" id="ARBA00022475"/>
    </source>
</evidence>
<dbReference type="OrthoDB" id="9812980at2"/>
<dbReference type="PANTHER" id="PTHR12677:SF59">
    <property type="entry name" value="GOLGI APPARATUS MEMBRANE PROTEIN TVP38-RELATED"/>
    <property type="match status" value="1"/>
</dbReference>
<evidence type="ECO:0000256" key="1">
    <source>
        <dbReference type="ARBA" id="ARBA00004651"/>
    </source>
</evidence>
<dbReference type="RefSeq" id="WP_138224672.1">
    <property type="nucleotide sequence ID" value="NZ_CP040396.1"/>
</dbReference>
<keyword evidence="5 6" id="KW-0472">Membrane</keyword>
<evidence type="ECO:0000256" key="4">
    <source>
        <dbReference type="ARBA" id="ARBA00022989"/>
    </source>
</evidence>
<evidence type="ECO:0000313" key="9">
    <source>
        <dbReference type="Proteomes" id="UP000300879"/>
    </source>
</evidence>
<keyword evidence="9" id="KW-1185">Reference proteome</keyword>
<evidence type="ECO:0000256" key="5">
    <source>
        <dbReference type="ARBA" id="ARBA00023136"/>
    </source>
</evidence>
<dbReference type="EMBL" id="CP040396">
    <property type="protein sequence ID" value="QCT01554.1"/>
    <property type="molecule type" value="Genomic_DNA"/>
</dbReference>
<keyword evidence="3 6" id="KW-0812">Transmembrane</keyword>
<feature type="transmembrane region" description="Helical" evidence="6">
    <location>
        <begin position="156"/>
        <end position="176"/>
    </location>
</feature>
<feature type="transmembrane region" description="Helical" evidence="6">
    <location>
        <begin position="7"/>
        <end position="24"/>
    </location>
</feature>
<evidence type="ECO:0000259" key="7">
    <source>
        <dbReference type="Pfam" id="PF09335"/>
    </source>
</evidence>
<dbReference type="PANTHER" id="PTHR12677">
    <property type="entry name" value="GOLGI APPARATUS MEMBRANE PROTEIN TVP38-RELATED"/>
    <property type="match status" value="1"/>
</dbReference>
<dbReference type="Proteomes" id="UP000300879">
    <property type="component" value="Chromosome"/>
</dbReference>
<evidence type="ECO:0000256" key="6">
    <source>
        <dbReference type="RuleBase" id="RU366058"/>
    </source>
</evidence>